<dbReference type="InterPro" id="IPR001261">
    <property type="entry name" value="ArgE/DapE_CS"/>
</dbReference>
<dbReference type="InterPro" id="IPR011650">
    <property type="entry name" value="Peptidase_M20_dimer"/>
</dbReference>
<dbReference type="OrthoDB" id="9804934at2"/>
<evidence type="ECO:0000256" key="6">
    <source>
        <dbReference type="ARBA" id="ARBA00023049"/>
    </source>
</evidence>
<dbReference type="EMBL" id="QCYK01000001">
    <property type="protein sequence ID" value="PUZ29631.1"/>
    <property type="molecule type" value="Genomic_DNA"/>
</dbReference>
<comment type="cofactor">
    <cofactor evidence="9">
        <name>Zn(2+)</name>
        <dbReference type="ChEBI" id="CHEBI:29105"/>
    </cofactor>
    <text evidence="9">Binds 2 Zn(2+) ions per subunit.</text>
</comment>
<dbReference type="NCBIfam" id="NF009920">
    <property type="entry name" value="PRK13381.1"/>
    <property type="match status" value="1"/>
</dbReference>
<keyword evidence="3 9" id="KW-0479">Metal-binding</keyword>
<dbReference type="AlphaFoldDB" id="A0A2T7BPS8"/>
<dbReference type="EC" id="3.4.11.4" evidence="7"/>
<feature type="binding site" evidence="9">
    <location>
        <position position="386"/>
    </location>
    <ligand>
        <name>Zn(2+)</name>
        <dbReference type="ChEBI" id="CHEBI:29105"/>
        <label>2</label>
    </ligand>
</feature>
<evidence type="ECO:0000313" key="11">
    <source>
        <dbReference type="EMBL" id="PUZ29631.1"/>
    </source>
</evidence>
<evidence type="ECO:0000256" key="8">
    <source>
        <dbReference type="PIRSR" id="PIRSR037215-1"/>
    </source>
</evidence>
<keyword evidence="5 9" id="KW-0862">Zinc</keyword>
<sequence length="415" mass="45594">MFNNYAYSVTERFLRYVQIDTQSDPLSGTFPSTEKQKDLGRLLVAELQDMGITDAHLDEWGYVYATLPANTDKQVPVICLCSHMDTSSDCSGTHVKPIIHPNYQGQDLVLPDDPSVVIRVAEHPYLEQKKGDDIITASGLTLLGADDKAGVAAIMDAVRFLLQQPDVKHGAIRILFTPDEEVGRGVNHLDMEKLGAQFGYTLDGGELGSLEDENFSADGVKIVIEGVSVHPGTAKGTLVSAIKIAAEVLATLPADRLSPETTEGREGFVHPVRVEGVVERAEIDFIIRDFETAKLQEHEAFLKAVLDQVMARYPAASATFQVKEQYRNMKEVLNQYPQVVEYAAIAMRKAMIAPVSLPIRGGTDGSRLSFMGLPCPNIFTGEMALHGKQEYVSVQDMQKAVQTIVYLAQTWEAHS</sequence>
<dbReference type="SUPFAM" id="SSF55031">
    <property type="entry name" value="Bacterial exopeptidase dimerisation domain"/>
    <property type="match status" value="1"/>
</dbReference>
<evidence type="ECO:0000256" key="9">
    <source>
        <dbReference type="PIRSR" id="PIRSR037215-2"/>
    </source>
</evidence>
<feature type="binding site" evidence="9">
    <location>
        <position position="203"/>
    </location>
    <ligand>
        <name>Zn(2+)</name>
        <dbReference type="ChEBI" id="CHEBI:29105"/>
        <label>1</label>
    </ligand>
</feature>
<keyword evidence="4" id="KW-0378">Hydrolase</keyword>
<keyword evidence="2" id="KW-0645">Protease</keyword>
<dbReference type="CDD" id="cd03892">
    <property type="entry name" value="M20_peptT"/>
    <property type="match status" value="1"/>
</dbReference>
<feature type="binding site" evidence="9">
    <location>
        <position position="181"/>
    </location>
    <ligand>
        <name>Zn(2+)</name>
        <dbReference type="ChEBI" id="CHEBI:29105"/>
        <label>2</label>
    </ligand>
</feature>
<evidence type="ECO:0000256" key="2">
    <source>
        <dbReference type="ARBA" id="ARBA00022670"/>
    </source>
</evidence>
<dbReference type="RefSeq" id="WP_108686268.1">
    <property type="nucleotide sequence ID" value="NZ_QCYK01000001.1"/>
</dbReference>
<dbReference type="Proteomes" id="UP000244450">
    <property type="component" value="Unassembled WGS sequence"/>
</dbReference>
<dbReference type="PROSITE" id="PS00759">
    <property type="entry name" value="ARGE_DAPE_CPG2_2"/>
    <property type="match status" value="1"/>
</dbReference>
<accession>A0A2T7BPS8</accession>
<dbReference type="InterPro" id="IPR010161">
    <property type="entry name" value="Peptidase_M20B"/>
</dbReference>
<dbReference type="GO" id="GO:0005829">
    <property type="term" value="C:cytosol"/>
    <property type="evidence" value="ECO:0007669"/>
    <property type="project" value="TreeGrafter"/>
</dbReference>
<dbReference type="NCBIfam" id="NF003976">
    <property type="entry name" value="PRK05469.1"/>
    <property type="match status" value="1"/>
</dbReference>
<feature type="domain" description="Peptidase M20 dimerisation" evidence="10">
    <location>
        <begin position="214"/>
        <end position="311"/>
    </location>
</feature>
<comment type="caution">
    <text evidence="11">The sequence shown here is derived from an EMBL/GenBank/DDBJ whole genome shotgun (WGS) entry which is preliminary data.</text>
</comment>
<dbReference type="GO" id="GO:0008270">
    <property type="term" value="F:zinc ion binding"/>
    <property type="evidence" value="ECO:0007669"/>
    <property type="project" value="InterPro"/>
</dbReference>
<name>A0A2T7BPS8_9BACT</name>
<reference evidence="11 12" key="1">
    <citation type="submission" date="2018-04" db="EMBL/GenBank/DDBJ databases">
        <title>Chitinophaga fuyangensis sp. nov., isolated from soil in a chemical factory.</title>
        <authorList>
            <person name="Chen K."/>
        </authorList>
    </citation>
    <scope>NUCLEOTIDE SEQUENCE [LARGE SCALE GENOMIC DNA]</scope>
    <source>
        <strain evidence="11 12">LY-1</strain>
    </source>
</reference>
<keyword evidence="6" id="KW-0482">Metalloprotease</keyword>
<feature type="binding site" evidence="9">
    <location>
        <position position="146"/>
    </location>
    <ligand>
        <name>Zn(2+)</name>
        <dbReference type="ChEBI" id="CHEBI:29105"/>
        <label>2</label>
    </ligand>
</feature>
<dbReference type="GO" id="GO:0008237">
    <property type="term" value="F:metallopeptidase activity"/>
    <property type="evidence" value="ECO:0007669"/>
    <property type="project" value="UniProtKB-KW"/>
</dbReference>
<evidence type="ECO:0000256" key="3">
    <source>
        <dbReference type="ARBA" id="ARBA00022723"/>
    </source>
</evidence>
<dbReference type="SUPFAM" id="SSF53187">
    <property type="entry name" value="Zn-dependent exopeptidases"/>
    <property type="match status" value="1"/>
</dbReference>
<evidence type="ECO:0000256" key="1">
    <source>
        <dbReference type="ARBA" id="ARBA00009692"/>
    </source>
</evidence>
<evidence type="ECO:0000259" key="10">
    <source>
        <dbReference type="Pfam" id="PF07687"/>
    </source>
</evidence>
<proteinExistence type="inferred from homology"/>
<dbReference type="Gene3D" id="3.30.70.360">
    <property type="match status" value="1"/>
</dbReference>
<organism evidence="11 12">
    <name type="scientific">Chitinophaga parva</name>
    <dbReference type="NCBI Taxonomy" id="2169414"/>
    <lineage>
        <taxon>Bacteria</taxon>
        <taxon>Pseudomonadati</taxon>
        <taxon>Bacteroidota</taxon>
        <taxon>Chitinophagia</taxon>
        <taxon>Chitinophagales</taxon>
        <taxon>Chitinophagaceae</taxon>
        <taxon>Chitinophaga</taxon>
    </lineage>
</organism>
<dbReference type="NCBIfam" id="TIGR01882">
    <property type="entry name" value="peptidase-T"/>
    <property type="match status" value="1"/>
</dbReference>
<dbReference type="Pfam" id="PF01546">
    <property type="entry name" value="Peptidase_M20"/>
    <property type="match status" value="1"/>
</dbReference>
<evidence type="ECO:0000256" key="7">
    <source>
        <dbReference type="NCBIfam" id="TIGR01882"/>
    </source>
</evidence>
<dbReference type="Gene3D" id="3.40.630.10">
    <property type="entry name" value="Zn peptidases"/>
    <property type="match status" value="1"/>
</dbReference>
<gene>
    <name evidence="11" type="primary">pepT</name>
    <name evidence="11" type="ORF">DCC81_09370</name>
</gene>
<dbReference type="GO" id="GO:0006508">
    <property type="term" value="P:proteolysis"/>
    <property type="evidence" value="ECO:0007669"/>
    <property type="project" value="UniProtKB-UniRule"/>
</dbReference>
<feature type="binding site" evidence="9">
    <location>
        <position position="83"/>
    </location>
    <ligand>
        <name>Zn(2+)</name>
        <dbReference type="ChEBI" id="CHEBI:29105"/>
        <label>1</label>
    </ligand>
</feature>
<evidence type="ECO:0000256" key="4">
    <source>
        <dbReference type="ARBA" id="ARBA00022801"/>
    </source>
</evidence>
<dbReference type="InterPro" id="IPR036264">
    <property type="entry name" value="Bact_exopeptidase_dim_dom"/>
</dbReference>
<dbReference type="GO" id="GO:0006518">
    <property type="term" value="P:peptide metabolic process"/>
    <property type="evidence" value="ECO:0007669"/>
    <property type="project" value="InterPro"/>
</dbReference>
<comment type="similarity">
    <text evidence="1">Belongs to the peptidase M20B family.</text>
</comment>
<feature type="active site" description="Proton acceptor" evidence="8">
    <location>
        <position position="180"/>
    </location>
</feature>
<dbReference type="PANTHER" id="PTHR42994">
    <property type="entry name" value="PEPTIDASE T"/>
    <property type="match status" value="1"/>
</dbReference>
<dbReference type="Pfam" id="PF07687">
    <property type="entry name" value="M20_dimer"/>
    <property type="match status" value="1"/>
</dbReference>
<keyword evidence="12" id="KW-1185">Reference proteome</keyword>
<dbReference type="GO" id="GO:0045148">
    <property type="term" value="F:tripeptide aminopeptidase activity"/>
    <property type="evidence" value="ECO:0007669"/>
    <property type="project" value="UniProtKB-UniRule"/>
</dbReference>
<evidence type="ECO:0000313" key="12">
    <source>
        <dbReference type="Proteomes" id="UP000244450"/>
    </source>
</evidence>
<dbReference type="PANTHER" id="PTHR42994:SF1">
    <property type="entry name" value="PEPTIDASE T"/>
    <property type="match status" value="1"/>
</dbReference>
<dbReference type="PIRSF" id="PIRSF037215">
    <property type="entry name" value="Peptidase_M20B"/>
    <property type="match status" value="1"/>
</dbReference>
<feature type="binding site" evidence="9">
    <location>
        <position position="146"/>
    </location>
    <ligand>
        <name>Zn(2+)</name>
        <dbReference type="ChEBI" id="CHEBI:29105"/>
        <label>1</label>
    </ligand>
</feature>
<feature type="active site" evidence="8">
    <location>
        <position position="85"/>
    </location>
</feature>
<evidence type="ECO:0000256" key="5">
    <source>
        <dbReference type="ARBA" id="ARBA00022833"/>
    </source>
</evidence>
<dbReference type="InterPro" id="IPR002933">
    <property type="entry name" value="Peptidase_M20"/>
</dbReference>
<protein>
    <recommendedName>
        <fullName evidence="7">Peptidase T</fullName>
        <ecNumber evidence="7">3.4.11.4</ecNumber>
    </recommendedName>
</protein>